<dbReference type="FunFam" id="3.40.50.300:FF:000304">
    <property type="entry name" value="Iron-sulfur cluster carrier protein"/>
    <property type="match status" value="1"/>
</dbReference>
<dbReference type="PROSITE" id="PS01215">
    <property type="entry name" value="MRP"/>
    <property type="match status" value="1"/>
</dbReference>
<organism evidence="11 12">
    <name type="scientific">Candidatus Manganitrophus noduliformans</name>
    <dbReference type="NCBI Taxonomy" id="2606439"/>
    <lineage>
        <taxon>Bacteria</taxon>
        <taxon>Pseudomonadati</taxon>
        <taxon>Nitrospirota</taxon>
        <taxon>Nitrospiria</taxon>
        <taxon>Candidatus Troglogloeales</taxon>
        <taxon>Candidatus Manganitrophaceae</taxon>
        <taxon>Candidatus Manganitrophus</taxon>
    </lineage>
</organism>
<name>A0A7X6DNL4_9BACT</name>
<dbReference type="InterPro" id="IPR044304">
    <property type="entry name" value="NUBPL-like"/>
</dbReference>
<proteinExistence type="inferred from homology"/>
<dbReference type="Proteomes" id="UP000534783">
    <property type="component" value="Unassembled WGS sequence"/>
</dbReference>
<dbReference type="GO" id="GO:0051539">
    <property type="term" value="F:4 iron, 4 sulfur cluster binding"/>
    <property type="evidence" value="ECO:0007669"/>
    <property type="project" value="TreeGrafter"/>
</dbReference>
<evidence type="ECO:0000256" key="6">
    <source>
        <dbReference type="ARBA" id="ARBA00022840"/>
    </source>
</evidence>
<comment type="subunit">
    <text evidence="9">Homodimer.</text>
</comment>
<dbReference type="GO" id="GO:0016226">
    <property type="term" value="P:iron-sulfur cluster assembly"/>
    <property type="evidence" value="ECO:0007669"/>
    <property type="project" value="InterPro"/>
</dbReference>
<comment type="function">
    <text evidence="9">Binds and transfers iron-sulfur (Fe-S) clusters to target apoproteins. Can hydrolyze ATP.</text>
</comment>
<comment type="similarity">
    <text evidence="9">Belongs to the Mrp/NBP35 ATP-binding proteins family.</text>
</comment>
<keyword evidence="7 9" id="KW-0408">Iron</keyword>
<dbReference type="GO" id="GO:0140663">
    <property type="term" value="F:ATP-dependent FeS chaperone activity"/>
    <property type="evidence" value="ECO:0007669"/>
    <property type="project" value="InterPro"/>
</dbReference>
<gene>
    <name evidence="11" type="ORF">MNODULE_07410</name>
</gene>
<dbReference type="InterPro" id="IPR034904">
    <property type="entry name" value="FSCA_dom_sf"/>
</dbReference>
<dbReference type="HAMAP" id="MF_02040">
    <property type="entry name" value="Mrp_NBP35"/>
    <property type="match status" value="1"/>
</dbReference>
<evidence type="ECO:0000256" key="7">
    <source>
        <dbReference type="ARBA" id="ARBA00023004"/>
    </source>
</evidence>
<evidence type="ECO:0000259" key="10">
    <source>
        <dbReference type="Pfam" id="PF01883"/>
    </source>
</evidence>
<dbReference type="GO" id="GO:0005524">
    <property type="term" value="F:ATP binding"/>
    <property type="evidence" value="ECO:0007669"/>
    <property type="project" value="UniProtKB-UniRule"/>
</dbReference>
<evidence type="ECO:0000256" key="1">
    <source>
        <dbReference type="ARBA" id="ARBA00007352"/>
    </source>
</evidence>
<reference evidence="11 12" key="1">
    <citation type="journal article" date="2020" name="Nature">
        <title>Bacterial chemolithoautotrophy via manganese oxidation.</title>
        <authorList>
            <person name="Yu H."/>
            <person name="Leadbetter J.R."/>
        </authorList>
    </citation>
    <scope>NUCLEOTIDE SEQUENCE [LARGE SCALE GENOMIC DNA]</scope>
    <source>
        <strain evidence="11 12">Mn-1</strain>
    </source>
</reference>
<dbReference type="InterPro" id="IPR027417">
    <property type="entry name" value="P-loop_NTPase"/>
</dbReference>
<dbReference type="GO" id="GO:0046872">
    <property type="term" value="F:metal ion binding"/>
    <property type="evidence" value="ECO:0007669"/>
    <property type="project" value="UniProtKB-KW"/>
</dbReference>
<dbReference type="InterPro" id="IPR002744">
    <property type="entry name" value="MIP18-like"/>
</dbReference>
<evidence type="ECO:0000256" key="5">
    <source>
        <dbReference type="ARBA" id="ARBA00022801"/>
    </source>
</evidence>
<comment type="similarity">
    <text evidence="2">In the C-terminal section; belongs to the Mrp/NBP35 ATP-binding proteins family.</text>
</comment>
<dbReference type="PANTHER" id="PTHR42961:SF2">
    <property type="entry name" value="IRON-SULFUR PROTEIN NUBPL"/>
    <property type="match status" value="1"/>
</dbReference>
<evidence type="ECO:0000313" key="12">
    <source>
        <dbReference type="Proteomes" id="UP000534783"/>
    </source>
</evidence>
<dbReference type="GO" id="GO:0016887">
    <property type="term" value="F:ATP hydrolysis activity"/>
    <property type="evidence" value="ECO:0007669"/>
    <property type="project" value="UniProtKB-UniRule"/>
</dbReference>
<keyword evidence="5 9" id="KW-0378">Hydrolase</keyword>
<dbReference type="CDD" id="cd02037">
    <property type="entry name" value="Mrp_NBP35"/>
    <property type="match status" value="1"/>
</dbReference>
<dbReference type="AlphaFoldDB" id="A0A7X6DNL4"/>
<dbReference type="EMBL" id="VTOW01000001">
    <property type="protein sequence ID" value="NKE70561.1"/>
    <property type="molecule type" value="Genomic_DNA"/>
</dbReference>
<dbReference type="Gene3D" id="3.30.300.130">
    <property type="entry name" value="Fe-S cluster assembly (FSCA)"/>
    <property type="match status" value="1"/>
</dbReference>
<feature type="binding site" evidence="9">
    <location>
        <begin position="107"/>
        <end position="114"/>
    </location>
    <ligand>
        <name>ATP</name>
        <dbReference type="ChEBI" id="CHEBI:30616"/>
    </ligand>
</feature>
<dbReference type="Pfam" id="PF10609">
    <property type="entry name" value="ParA"/>
    <property type="match status" value="1"/>
</dbReference>
<dbReference type="SUPFAM" id="SSF52540">
    <property type="entry name" value="P-loop containing nucleoside triphosphate hydrolases"/>
    <property type="match status" value="1"/>
</dbReference>
<dbReference type="InterPro" id="IPR019591">
    <property type="entry name" value="Mrp/NBP35_ATP-bd"/>
</dbReference>
<accession>A0A7X6DNL4</accession>
<dbReference type="Gene3D" id="3.40.50.300">
    <property type="entry name" value="P-loop containing nucleotide triphosphate hydrolases"/>
    <property type="match status" value="1"/>
</dbReference>
<keyword evidence="8 9" id="KW-0411">Iron-sulfur</keyword>
<keyword evidence="4 9" id="KW-0547">Nucleotide-binding</keyword>
<feature type="domain" description="MIP18 family-like" evidence="10">
    <location>
        <begin position="5"/>
        <end position="77"/>
    </location>
</feature>
<dbReference type="SUPFAM" id="SSF117916">
    <property type="entry name" value="Fe-S cluster assembly (FSCA) domain-like"/>
    <property type="match status" value="1"/>
</dbReference>
<dbReference type="Pfam" id="PF01883">
    <property type="entry name" value="FeS_assembly_P"/>
    <property type="match status" value="1"/>
</dbReference>
<evidence type="ECO:0000256" key="3">
    <source>
        <dbReference type="ARBA" id="ARBA00022723"/>
    </source>
</evidence>
<dbReference type="InterPro" id="IPR000808">
    <property type="entry name" value="Mrp-like_CS"/>
</dbReference>
<protein>
    <recommendedName>
        <fullName evidence="9">Iron-sulfur cluster carrier protein</fullName>
    </recommendedName>
</protein>
<evidence type="ECO:0000256" key="2">
    <source>
        <dbReference type="ARBA" id="ARBA00008205"/>
    </source>
</evidence>
<evidence type="ECO:0000256" key="8">
    <source>
        <dbReference type="ARBA" id="ARBA00023014"/>
    </source>
</evidence>
<dbReference type="PANTHER" id="PTHR42961">
    <property type="entry name" value="IRON-SULFUR PROTEIN NUBPL"/>
    <property type="match status" value="1"/>
</dbReference>
<keyword evidence="3 9" id="KW-0479">Metal-binding</keyword>
<keyword evidence="12" id="KW-1185">Reference proteome</keyword>
<evidence type="ECO:0000256" key="4">
    <source>
        <dbReference type="ARBA" id="ARBA00022741"/>
    </source>
</evidence>
<comment type="caution">
    <text evidence="11">The sequence shown here is derived from an EMBL/GenBank/DDBJ whole genome shotgun (WGS) entry which is preliminary data.</text>
</comment>
<evidence type="ECO:0000256" key="9">
    <source>
        <dbReference type="HAMAP-Rule" id="MF_02040"/>
    </source>
</evidence>
<comment type="similarity">
    <text evidence="1">In the N-terminal section; belongs to the MIP18 family.</text>
</comment>
<evidence type="ECO:0000313" key="11">
    <source>
        <dbReference type="EMBL" id="NKE70561.1"/>
    </source>
</evidence>
<dbReference type="InterPro" id="IPR033756">
    <property type="entry name" value="YlxH/NBP35"/>
</dbReference>
<dbReference type="RefSeq" id="WP_168058801.1">
    <property type="nucleotide sequence ID" value="NZ_VTOW01000001.1"/>
</dbReference>
<sequence length="357" mass="38211">MAITEERVMKALSHVIEPELFKDIVTLNMVKEVQVNGNNVSFTVVLTTPACPLKDEITHRAEKALRQHVPEVGKIDVNYTANVTAGKSQVKENFIPGVKNTIAVSSGKGGVGKSTVSVNLAVALAQTGARVGLMDADIYGPNVPLMMGIKSPPKPEGEKLLPAESHGVKLISMAFFVPEDTPMIWRGPMVHGAIMQFLRDVIWGDLDYLLVDLPPGTGDAQLSIAQLVPLTGAVIVTTPQEVALLDSKKGLAMFQKVHVPVLGIVENMSFFECPHCHEKTEIFSRGGGKAAAEKLGVSFLGEVPIDPAIREGGDTGMPIVVADPKSPQAQTFMNIAKTLAGLISVRNSNEIKLTIIQ</sequence>
<keyword evidence="6 9" id="KW-0067">ATP-binding</keyword>